<feature type="region of interest" description="Disordered" evidence="1">
    <location>
        <begin position="1"/>
        <end position="64"/>
    </location>
</feature>
<reference evidence="2" key="1">
    <citation type="submission" date="2020-05" db="EMBL/GenBank/DDBJ databases">
        <title>WGS assembly of Panicum virgatum.</title>
        <authorList>
            <person name="Lovell J.T."/>
            <person name="Jenkins J."/>
            <person name="Shu S."/>
            <person name="Juenger T.E."/>
            <person name="Schmutz J."/>
        </authorList>
    </citation>
    <scope>NUCLEOTIDE SEQUENCE</scope>
    <source>
        <strain evidence="2">AP13</strain>
    </source>
</reference>
<keyword evidence="3" id="KW-1185">Reference proteome</keyword>
<accession>A0A8T0N672</accession>
<gene>
    <name evidence="2" type="ORF">PVAP13_9KG021400</name>
</gene>
<feature type="compositionally biased region" description="Basic and acidic residues" evidence="1">
    <location>
        <begin position="40"/>
        <end position="52"/>
    </location>
</feature>
<feature type="region of interest" description="Disordered" evidence="1">
    <location>
        <begin position="85"/>
        <end position="116"/>
    </location>
</feature>
<feature type="compositionally biased region" description="Polar residues" evidence="1">
    <location>
        <begin position="98"/>
        <end position="116"/>
    </location>
</feature>
<protein>
    <submittedName>
        <fullName evidence="2">Uncharacterized protein</fullName>
    </submittedName>
</protein>
<sequence>MTPTGRDGRPDPDRPCRPWLHVLVYPGGGGRAASSSSRPPEVHPQEGRKAAEEEGGDAPAAGRPSIKTSCCPILFLSVPPHLLASPSIPSSISTSPAYQSGVNKNCCNPSPSYIPG</sequence>
<comment type="caution">
    <text evidence="2">The sequence shown here is derived from an EMBL/GenBank/DDBJ whole genome shotgun (WGS) entry which is preliminary data.</text>
</comment>
<evidence type="ECO:0000313" key="2">
    <source>
        <dbReference type="EMBL" id="KAG2544413.1"/>
    </source>
</evidence>
<organism evidence="2 3">
    <name type="scientific">Panicum virgatum</name>
    <name type="common">Blackwell switchgrass</name>
    <dbReference type="NCBI Taxonomy" id="38727"/>
    <lineage>
        <taxon>Eukaryota</taxon>
        <taxon>Viridiplantae</taxon>
        <taxon>Streptophyta</taxon>
        <taxon>Embryophyta</taxon>
        <taxon>Tracheophyta</taxon>
        <taxon>Spermatophyta</taxon>
        <taxon>Magnoliopsida</taxon>
        <taxon>Liliopsida</taxon>
        <taxon>Poales</taxon>
        <taxon>Poaceae</taxon>
        <taxon>PACMAD clade</taxon>
        <taxon>Panicoideae</taxon>
        <taxon>Panicodae</taxon>
        <taxon>Paniceae</taxon>
        <taxon>Panicinae</taxon>
        <taxon>Panicum</taxon>
        <taxon>Panicum sect. Hiantes</taxon>
    </lineage>
</organism>
<name>A0A8T0N672_PANVG</name>
<feature type="compositionally biased region" description="Basic and acidic residues" evidence="1">
    <location>
        <begin position="1"/>
        <end position="16"/>
    </location>
</feature>
<feature type="compositionally biased region" description="Low complexity" evidence="1">
    <location>
        <begin position="85"/>
        <end position="97"/>
    </location>
</feature>
<dbReference type="AlphaFoldDB" id="A0A8T0N672"/>
<evidence type="ECO:0000256" key="1">
    <source>
        <dbReference type="SAM" id="MobiDB-lite"/>
    </source>
</evidence>
<dbReference type="EMBL" id="CM029053">
    <property type="protein sequence ID" value="KAG2544413.1"/>
    <property type="molecule type" value="Genomic_DNA"/>
</dbReference>
<proteinExistence type="predicted"/>
<dbReference type="Proteomes" id="UP000823388">
    <property type="component" value="Chromosome 9K"/>
</dbReference>
<evidence type="ECO:0000313" key="3">
    <source>
        <dbReference type="Proteomes" id="UP000823388"/>
    </source>
</evidence>